<dbReference type="Proteomes" id="UP000594260">
    <property type="component" value="Unplaced"/>
</dbReference>
<dbReference type="EnsemblMetazoa" id="XM_022789446">
    <property type="protein sequence ID" value="XP_022645181"/>
    <property type="gene ID" value="LOC111243626"/>
</dbReference>
<evidence type="ECO:0000313" key="7">
    <source>
        <dbReference type="Proteomes" id="UP000594260"/>
    </source>
</evidence>
<feature type="compositionally biased region" description="Polar residues" evidence="5">
    <location>
        <begin position="30"/>
        <end position="45"/>
    </location>
</feature>
<dbReference type="InterPro" id="IPR006652">
    <property type="entry name" value="Kelch_1"/>
</dbReference>
<dbReference type="RefSeq" id="XP_022645181.1">
    <property type="nucleotide sequence ID" value="XM_022789446.1"/>
</dbReference>
<organism evidence="6 7">
    <name type="scientific">Varroa destructor</name>
    <name type="common">Honeybee mite</name>
    <dbReference type="NCBI Taxonomy" id="109461"/>
    <lineage>
        <taxon>Eukaryota</taxon>
        <taxon>Metazoa</taxon>
        <taxon>Ecdysozoa</taxon>
        <taxon>Arthropoda</taxon>
        <taxon>Chelicerata</taxon>
        <taxon>Arachnida</taxon>
        <taxon>Acari</taxon>
        <taxon>Parasitiformes</taxon>
        <taxon>Mesostigmata</taxon>
        <taxon>Gamasina</taxon>
        <taxon>Dermanyssoidea</taxon>
        <taxon>Varroidae</taxon>
        <taxon>Varroa</taxon>
    </lineage>
</organism>
<evidence type="ECO:0000256" key="1">
    <source>
        <dbReference type="ARBA" id="ARBA00022441"/>
    </source>
</evidence>
<dbReference type="InterPro" id="IPR052125">
    <property type="entry name" value="KLHDC10"/>
</dbReference>
<dbReference type="GeneID" id="111243626"/>
<keyword evidence="2" id="KW-0677">Repeat</keyword>
<keyword evidence="1" id="KW-0880">Kelch repeat</keyword>
<evidence type="ECO:0000256" key="5">
    <source>
        <dbReference type="SAM" id="MobiDB-lite"/>
    </source>
</evidence>
<proteinExistence type="inferred from homology"/>
<dbReference type="FunCoup" id="A0A7M7J6R1">
    <property type="interactions" value="817"/>
</dbReference>
<dbReference type="OMA" id="DSTHLYV"/>
<dbReference type="Gene3D" id="2.120.10.80">
    <property type="entry name" value="Kelch-type beta propeller"/>
    <property type="match status" value="2"/>
</dbReference>
<feature type="region of interest" description="Disordered" evidence="5">
    <location>
        <begin position="1"/>
        <end position="45"/>
    </location>
</feature>
<dbReference type="SUPFAM" id="SSF117281">
    <property type="entry name" value="Kelch motif"/>
    <property type="match status" value="2"/>
</dbReference>
<accession>A0A7M7J6R1</accession>
<protein>
    <recommendedName>
        <fullName evidence="4">Kelch domain-containing protein 10</fullName>
    </recommendedName>
</protein>
<keyword evidence="7" id="KW-1185">Reference proteome</keyword>
<reference evidence="6" key="1">
    <citation type="submission" date="2021-01" db="UniProtKB">
        <authorList>
            <consortium name="EnsemblMetazoa"/>
        </authorList>
    </citation>
    <scope>IDENTIFICATION</scope>
</reference>
<sequence>MCALPNSNNQQDPSLPADRLQRDNPGDRSAASSNTGTRASNQMMSAPYSSPTIIQCTGKAFPPRLSGHRVVCTDQCLYSFGGYAPQDIGETRLVTELWRFHFFRKAWTKVPLKGDVPKEVASSAATLLNNKILLLVGGTGIPFGQIRSRDVYACCLDDIDKDGAVTWVRWKTYGEIPEGLYGQAITVHGDYLYAVGGTDGQVYSIDVHRLDLRTRQWQRLSDDLNEDSIPARYRHEIAIYDDKIYVFGGGTPSFVYGFSEMPTFDLKTLKWSYQQTEPYLGFDNTEGPERPLPRRCHSAVQQACGEWVVVTGGVDERNQTFDDVWKLHLPTLRWHRLNCTLPKRVYFHSAAITATGCMYVFGGVVENGEFRTNDLCAMNVDVPTLQELAIETAVRTLPGLKLSYGKQLNELHIPPLLQKKFLAH</sequence>
<comment type="similarity">
    <text evidence="3">Belongs to the KLHDC10 family.</text>
</comment>
<dbReference type="SMART" id="SM00612">
    <property type="entry name" value="Kelch"/>
    <property type="match status" value="3"/>
</dbReference>
<dbReference type="InterPro" id="IPR015915">
    <property type="entry name" value="Kelch-typ_b-propeller"/>
</dbReference>
<dbReference type="CTD" id="37121"/>
<evidence type="ECO:0000313" key="6">
    <source>
        <dbReference type="EnsemblMetazoa" id="XP_022645181"/>
    </source>
</evidence>
<dbReference type="GO" id="GO:0032874">
    <property type="term" value="P:positive regulation of stress-activated MAPK cascade"/>
    <property type="evidence" value="ECO:0007669"/>
    <property type="project" value="TreeGrafter"/>
</dbReference>
<feature type="compositionally biased region" description="Polar residues" evidence="5">
    <location>
        <begin position="1"/>
        <end position="13"/>
    </location>
</feature>
<dbReference type="InParanoid" id="A0A7M7J6R1"/>
<dbReference type="Pfam" id="PF24681">
    <property type="entry name" value="Kelch_KLHDC2_KLHL20_DRC7"/>
    <property type="match status" value="1"/>
</dbReference>
<evidence type="ECO:0000256" key="4">
    <source>
        <dbReference type="ARBA" id="ARBA00041041"/>
    </source>
</evidence>
<name>A0A7M7J6R1_VARDE</name>
<dbReference type="PANTHER" id="PTHR46428:SF1">
    <property type="entry name" value="KELCH DOMAIN-CONTAINING PROTEIN 10"/>
    <property type="match status" value="1"/>
</dbReference>
<dbReference type="PANTHER" id="PTHR46428">
    <property type="entry name" value="KELCH DOMAIN-CONTAINING PROTEIN 10"/>
    <property type="match status" value="1"/>
</dbReference>
<evidence type="ECO:0000256" key="2">
    <source>
        <dbReference type="ARBA" id="ARBA00022737"/>
    </source>
</evidence>
<evidence type="ECO:0000256" key="3">
    <source>
        <dbReference type="ARBA" id="ARBA00038487"/>
    </source>
</evidence>
<dbReference type="KEGG" id="vde:111243626"/>
<dbReference type="AlphaFoldDB" id="A0A7M7J6R1"/>
<dbReference type="OrthoDB" id="7676067at2759"/>